<gene>
    <name evidence="1" type="ORF">J2S41_002731</name>
</gene>
<evidence type="ECO:0008006" key="3">
    <source>
        <dbReference type="Google" id="ProtNLM"/>
    </source>
</evidence>
<dbReference type="EMBL" id="JAVDYB010000001">
    <property type="protein sequence ID" value="MDR7275953.1"/>
    <property type="molecule type" value="Genomic_DNA"/>
</dbReference>
<protein>
    <recommendedName>
        <fullName evidence="3">Nucleotidyl transferase AbiEii toxin, Type IV TA system</fullName>
    </recommendedName>
</protein>
<evidence type="ECO:0000313" key="2">
    <source>
        <dbReference type="Proteomes" id="UP001183643"/>
    </source>
</evidence>
<comment type="caution">
    <text evidence="1">The sequence shown here is derived from an EMBL/GenBank/DDBJ whole genome shotgun (WGS) entry which is preliminary data.</text>
</comment>
<dbReference type="Gene3D" id="3.30.460.40">
    <property type="match status" value="1"/>
</dbReference>
<keyword evidence="2" id="KW-1185">Reference proteome</keyword>
<dbReference type="Pfam" id="PF08843">
    <property type="entry name" value="AbiEii"/>
    <property type="match status" value="1"/>
</dbReference>
<dbReference type="AlphaFoldDB" id="A0AAE4C9D7"/>
<evidence type="ECO:0000313" key="1">
    <source>
        <dbReference type="EMBL" id="MDR7275953.1"/>
    </source>
</evidence>
<dbReference type="RefSeq" id="WP_310367577.1">
    <property type="nucleotide sequence ID" value="NZ_JAVDYB010000001.1"/>
</dbReference>
<accession>A0AAE4C9D7</accession>
<name>A0AAE4C9D7_9ACTN</name>
<reference evidence="1" key="1">
    <citation type="submission" date="2023-07" db="EMBL/GenBank/DDBJ databases">
        <title>Sequencing the genomes of 1000 actinobacteria strains.</title>
        <authorList>
            <person name="Klenk H.-P."/>
        </authorList>
    </citation>
    <scope>NUCLEOTIDE SEQUENCE</scope>
    <source>
        <strain evidence="1">DSM 44707</strain>
    </source>
</reference>
<organism evidence="1 2">
    <name type="scientific">Catenuloplanes atrovinosus</name>
    <dbReference type="NCBI Taxonomy" id="137266"/>
    <lineage>
        <taxon>Bacteria</taxon>
        <taxon>Bacillati</taxon>
        <taxon>Actinomycetota</taxon>
        <taxon>Actinomycetes</taxon>
        <taxon>Micromonosporales</taxon>
        <taxon>Micromonosporaceae</taxon>
        <taxon>Catenuloplanes</taxon>
    </lineage>
</organism>
<dbReference type="Proteomes" id="UP001183643">
    <property type="component" value="Unassembled WGS sequence"/>
</dbReference>
<sequence>MRLHPAHTRIARIALAVANRHGFALGGGLALIAHGVVHRPTEDVDLFSDVAGAVPAATRLVAEALRADGFEVEEIEDETGYLGDHLAELEITDPGRSGIAIRVTLGELHRARSPVVLDVIGPVMDLADLRAWKVSALVSRAEPRDYIDVAAFLADTDADTLIGLARTVDPEIEEEDVARIRPRLDRMPDREFHAYGLTVEEVAEVRRRFTGWPVFPQRVS</sequence>
<proteinExistence type="predicted"/>
<dbReference type="InterPro" id="IPR014942">
    <property type="entry name" value="AbiEii"/>
</dbReference>